<comment type="caution">
    <text evidence="2">The sequence shown here is derived from an EMBL/GenBank/DDBJ whole genome shotgun (WGS) entry which is preliminary data.</text>
</comment>
<proteinExistence type="predicted"/>
<feature type="transmembrane region" description="Helical" evidence="1">
    <location>
        <begin position="71"/>
        <end position="92"/>
    </location>
</feature>
<gene>
    <name evidence="2" type="ORF">FYJ71_01700</name>
</gene>
<evidence type="ECO:0000256" key="1">
    <source>
        <dbReference type="SAM" id="Phobius"/>
    </source>
</evidence>
<keyword evidence="1" id="KW-1133">Transmembrane helix</keyword>
<evidence type="ECO:0000313" key="2">
    <source>
        <dbReference type="EMBL" id="MST61688.1"/>
    </source>
</evidence>
<dbReference type="AlphaFoldDB" id="A0A6N7WY24"/>
<keyword evidence="1" id="KW-0472">Membrane</keyword>
<organism evidence="2 3">
    <name type="scientific">Peptostreptococcus porci</name>
    <dbReference type="NCBI Taxonomy" id="2652282"/>
    <lineage>
        <taxon>Bacteria</taxon>
        <taxon>Bacillati</taxon>
        <taxon>Bacillota</taxon>
        <taxon>Clostridia</taxon>
        <taxon>Peptostreptococcales</taxon>
        <taxon>Peptostreptococcaceae</taxon>
        <taxon>Peptostreptococcus</taxon>
    </lineage>
</organism>
<accession>A0A6N7WY24</accession>
<feature type="transmembrane region" description="Helical" evidence="1">
    <location>
        <begin position="98"/>
        <end position="127"/>
    </location>
</feature>
<protein>
    <submittedName>
        <fullName evidence="2">Uncharacterized protein</fullName>
    </submittedName>
</protein>
<keyword evidence="1" id="KW-0812">Transmembrane</keyword>
<dbReference type="EMBL" id="VUNE01000001">
    <property type="protein sequence ID" value="MST61688.1"/>
    <property type="molecule type" value="Genomic_DNA"/>
</dbReference>
<dbReference type="RefSeq" id="WP_154537082.1">
    <property type="nucleotide sequence ID" value="NZ_VUNE01000001.1"/>
</dbReference>
<sequence length="154" mass="17560">MKVKGVNKKIIKETSIIMIPLFLLNFVLTKLGFSWAIYPYQTIIILSFSIIFVYSKNILSRDINIYKKSRFTMLLMGAISGITLISGVRDIMSGELKIIVNGVLSVEFCHLILCVFFMGLFISYAYIEVLNREIILQLDLKGDEADQAKNNDKH</sequence>
<evidence type="ECO:0000313" key="3">
    <source>
        <dbReference type="Proteomes" id="UP000440713"/>
    </source>
</evidence>
<keyword evidence="3" id="KW-1185">Reference proteome</keyword>
<feature type="transmembrane region" description="Helical" evidence="1">
    <location>
        <begin position="43"/>
        <end position="59"/>
    </location>
</feature>
<feature type="transmembrane region" description="Helical" evidence="1">
    <location>
        <begin position="16"/>
        <end position="37"/>
    </location>
</feature>
<name>A0A6N7WY24_9FIRM</name>
<reference evidence="2 3" key="1">
    <citation type="submission" date="2019-08" db="EMBL/GenBank/DDBJ databases">
        <title>In-depth cultivation of the pig gut microbiome towards novel bacterial diversity and tailored functional studies.</title>
        <authorList>
            <person name="Wylensek D."/>
            <person name="Hitch T.C.A."/>
            <person name="Clavel T."/>
        </authorList>
    </citation>
    <scope>NUCLEOTIDE SEQUENCE [LARGE SCALE GENOMIC DNA]</scope>
    <source>
        <strain evidence="2 3">WCA-SAB-591-4A-A</strain>
    </source>
</reference>
<dbReference type="Proteomes" id="UP000440713">
    <property type="component" value="Unassembled WGS sequence"/>
</dbReference>